<dbReference type="SUPFAM" id="SSF51206">
    <property type="entry name" value="cAMP-binding domain-like"/>
    <property type="match status" value="1"/>
</dbReference>
<keyword evidence="6" id="KW-0418">Kinase</keyword>
<dbReference type="Gene3D" id="1.10.10.10">
    <property type="entry name" value="Winged helix-like DNA-binding domain superfamily/Winged helix DNA-binding domain"/>
    <property type="match status" value="1"/>
</dbReference>
<dbReference type="Pfam" id="PF13545">
    <property type="entry name" value="HTH_Crp_2"/>
    <property type="match status" value="1"/>
</dbReference>
<dbReference type="AlphaFoldDB" id="A0A286GDU5"/>
<dbReference type="Proteomes" id="UP000219621">
    <property type="component" value="Unassembled WGS sequence"/>
</dbReference>
<dbReference type="Pfam" id="PF00027">
    <property type="entry name" value="cNMP_binding"/>
    <property type="match status" value="1"/>
</dbReference>
<keyword evidence="7" id="KW-1185">Reference proteome</keyword>
<gene>
    <name evidence="6" type="ORF">SAMN05421508_10362</name>
</gene>
<evidence type="ECO:0000259" key="5">
    <source>
        <dbReference type="PROSITE" id="PS51063"/>
    </source>
</evidence>
<dbReference type="SUPFAM" id="SSF46785">
    <property type="entry name" value="Winged helix' DNA-binding domain"/>
    <property type="match status" value="1"/>
</dbReference>
<keyword evidence="1" id="KW-0805">Transcription regulation</keyword>
<evidence type="ECO:0000256" key="2">
    <source>
        <dbReference type="ARBA" id="ARBA00023125"/>
    </source>
</evidence>
<evidence type="ECO:0000313" key="6">
    <source>
        <dbReference type="EMBL" id="SOD93416.1"/>
    </source>
</evidence>
<accession>A0A286GDU5</accession>
<dbReference type="InterPro" id="IPR036388">
    <property type="entry name" value="WH-like_DNA-bd_sf"/>
</dbReference>
<name>A0A286GDU5_9PROT</name>
<feature type="region of interest" description="Disordered" evidence="4">
    <location>
        <begin position="245"/>
        <end position="266"/>
    </location>
</feature>
<evidence type="ECO:0000256" key="1">
    <source>
        <dbReference type="ARBA" id="ARBA00023015"/>
    </source>
</evidence>
<protein>
    <submittedName>
        <fullName evidence="6">cAMP-binding domain of CRP or a regulatory subunit of cAMP-dependent protein kinases</fullName>
    </submittedName>
</protein>
<dbReference type="InterPro" id="IPR014710">
    <property type="entry name" value="RmlC-like_jellyroll"/>
</dbReference>
<keyword evidence="6" id="KW-0808">Transferase</keyword>
<dbReference type="GO" id="GO:0006355">
    <property type="term" value="P:regulation of DNA-templated transcription"/>
    <property type="evidence" value="ECO:0007669"/>
    <property type="project" value="InterPro"/>
</dbReference>
<dbReference type="InterPro" id="IPR018490">
    <property type="entry name" value="cNMP-bd_dom_sf"/>
</dbReference>
<dbReference type="GO" id="GO:0003677">
    <property type="term" value="F:DNA binding"/>
    <property type="evidence" value="ECO:0007669"/>
    <property type="project" value="UniProtKB-KW"/>
</dbReference>
<dbReference type="InterPro" id="IPR000595">
    <property type="entry name" value="cNMP-bd_dom"/>
</dbReference>
<dbReference type="GO" id="GO:0016301">
    <property type="term" value="F:kinase activity"/>
    <property type="evidence" value="ECO:0007669"/>
    <property type="project" value="UniProtKB-KW"/>
</dbReference>
<sequence length="266" mass="27958">MVFPRPRPPERSDPASCGTHRACRSCWRDPGALPQGHGRIRRYAAGADLAAQGEPPADILTLIEGWLLLSALLSDGRRQILHIVVPGDVVVPLLVGSAGFGIQAATDATVCAMPVAAATTSPTAHPAGLHVLMKAMSRNAAMAYEHLTAVGRRTARERVALLLVELYYRCRRAAIPDHAVQIPLTQGVLADALGLTAVHVNRTLKTLRADGLVAYEGGMLRILDPDRLAAAACFDVEAAGAWLGPCPPGPPTPVPPTAPMPPGASR</sequence>
<keyword evidence="3" id="KW-0804">Transcription</keyword>
<evidence type="ECO:0000256" key="4">
    <source>
        <dbReference type="SAM" id="MobiDB-lite"/>
    </source>
</evidence>
<dbReference type="SMART" id="SM00419">
    <property type="entry name" value="HTH_CRP"/>
    <property type="match status" value="1"/>
</dbReference>
<dbReference type="InterPro" id="IPR036390">
    <property type="entry name" value="WH_DNA-bd_sf"/>
</dbReference>
<organism evidence="6 7">
    <name type="scientific">Caenispirillum bisanense</name>
    <dbReference type="NCBI Taxonomy" id="414052"/>
    <lineage>
        <taxon>Bacteria</taxon>
        <taxon>Pseudomonadati</taxon>
        <taxon>Pseudomonadota</taxon>
        <taxon>Alphaproteobacteria</taxon>
        <taxon>Rhodospirillales</taxon>
        <taxon>Novispirillaceae</taxon>
        <taxon>Caenispirillum</taxon>
    </lineage>
</organism>
<dbReference type="PROSITE" id="PS51063">
    <property type="entry name" value="HTH_CRP_2"/>
    <property type="match status" value="1"/>
</dbReference>
<reference evidence="6 7" key="1">
    <citation type="submission" date="2017-09" db="EMBL/GenBank/DDBJ databases">
        <authorList>
            <person name="Ehlers B."/>
            <person name="Leendertz F.H."/>
        </authorList>
    </citation>
    <scope>NUCLEOTIDE SEQUENCE [LARGE SCALE GENOMIC DNA]</scope>
    <source>
        <strain evidence="6 7">USBA 140</strain>
    </source>
</reference>
<dbReference type="RefSeq" id="WP_176525077.1">
    <property type="nucleotide sequence ID" value="NZ_OCNJ01000003.1"/>
</dbReference>
<dbReference type="CDD" id="cd00038">
    <property type="entry name" value="CAP_ED"/>
    <property type="match status" value="1"/>
</dbReference>
<proteinExistence type="predicted"/>
<dbReference type="InterPro" id="IPR012318">
    <property type="entry name" value="HTH_CRP"/>
</dbReference>
<dbReference type="Gene3D" id="2.60.120.10">
    <property type="entry name" value="Jelly Rolls"/>
    <property type="match status" value="1"/>
</dbReference>
<dbReference type="EMBL" id="OCNJ01000003">
    <property type="protein sequence ID" value="SOD93416.1"/>
    <property type="molecule type" value="Genomic_DNA"/>
</dbReference>
<evidence type="ECO:0000256" key="3">
    <source>
        <dbReference type="ARBA" id="ARBA00023163"/>
    </source>
</evidence>
<keyword evidence="2" id="KW-0238">DNA-binding</keyword>
<evidence type="ECO:0000313" key="7">
    <source>
        <dbReference type="Proteomes" id="UP000219621"/>
    </source>
</evidence>
<feature type="domain" description="HTH crp-type" evidence="5">
    <location>
        <begin position="153"/>
        <end position="226"/>
    </location>
</feature>